<proteinExistence type="predicted"/>
<dbReference type="AlphaFoldDB" id="A0A2L0EP73"/>
<accession>A0A2L0EP73</accession>
<protein>
    <recommendedName>
        <fullName evidence="1">Peptidase C14 caspase domain-containing protein</fullName>
    </recommendedName>
</protein>
<dbReference type="GO" id="GO:0006508">
    <property type="term" value="P:proteolysis"/>
    <property type="evidence" value="ECO:0007669"/>
    <property type="project" value="InterPro"/>
</dbReference>
<reference evidence="2 3" key="1">
    <citation type="submission" date="2015-09" db="EMBL/GenBank/DDBJ databases">
        <title>Sorangium comparison.</title>
        <authorList>
            <person name="Zaburannyi N."/>
            <person name="Bunk B."/>
            <person name="Overmann J."/>
            <person name="Mueller R."/>
        </authorList>
    </citation>
    <scope>NUCLEOTIDE SEQUENCE [LARGE SCALE GENOMIC DNA]</scope>
    <source>
        <strain evidence="2 3">So ce26</strain>
    </source>
</reference>
<dbReference type="Proteomes" id="UP000238348">
    <property type="component" value="Chromosome"/>
</dbReference>
<evidence type="ECO:0000313" key="2">
    <source>
        <dbReference type="EMBL" id="AUX41098.1"/>
    </source>
</evidence>
<sequence>MLHAVSVGVNTYADPRVLNLSCARQDAEAFARLIEQRVAPEERAVRLLVDEEATRENVQVAIGEDLSRAVGPEDVVLLYFACHGSPEMRASKDERSLYLILHDTQYPRIYATGVDMEIDVMRWMHRLGDARLVVLFIDACFSGRAGGRTFKGPLAAKTYRSEPRKVSLKDLALGSGRLIITAADEDQVAMEEPGLGHGVFTYHLLRALQPTAAEPATIKVGVLYETVATAVAQATDGRQVPILNGQSRMAALPALPTP</sequence>
<dbReference type="GO" id="GO:0004197">
    <property type="term" value="F:cysteine-type endopeptidase activity"/>
    <property type="evidence" value="ECO:0007669"/>
    <property type="project" value="InterPro"/>
</dbReference>
<gene>
    <name evidence="2" type="ORF">SOCE26_025030</name>
</gene>
<dbReference type="Gene3D" id="3.40.50.1460">
    <property type="match status" value="1"/>
</dbReference>
<dbReference type="EMBL" id="CP012673">
    <property type="protein sequence ID" value="AUX41098.1"/>
    <property type="molecule type" value="Genomic_DNA"/>
</dbReference>
<dbReference type="SUPFAM" id="SSF52129">
    <property type="entry name" value="Caspase-like"/>
    <property type="match status" value="1"/>
</dbReference>
<dbReference type="OrthoDB" id="9759662at2"/>
<evidence type="ECO:0000259" key="1">
    <source>
        <dbReference type="Pfam" id="PF00656"/>
    </source>
</evidence>
<dbReference type="Pfam" id="PF00656">
    <property type="entry name" value="Peptidase_C14"/>
    <property type="match status" value="1"/>
</dbReference>
<feature type="domain" description="Peptidase C14 caspase" evidence="1">
    <location>
        <begin position="3"/>
        <end position="245"/>
    </location>
</feature>
<organism evidence="2 3">
    <name type="scientific">Sorangium cellulosum</name>
    <name type="common">Polyangium cellulosum</name>
    <dbReference type="NCBI Taxonomy" id="56"/>
    <lineage>
        <taxon>Bacteria</taxon>
        <taxon>Pseudomonadati</taxon>
        <taxon>Myxococcota</taxon>
        <taxon>Polyangia</taxon>
        <taxon>Polyangiales</taxon>
        <taxon>Polyangiaceae</taxon>
        <taxon>Sorangium</taxon>
    </lineage>
</organism>
<evidence type="ECO:0000313" key="3">
    <source>
        <dbReference type="Proteomes" id="UP000238348"/>
    </source>
</evidence>
<dbReference type="InterPro" id="IPR011600">
    <property type="entry name" value="Pept_C14_caspase"/>
</dbReference>
<dbReference type="RefSeq" id="WP_159396864.1">
    <property type="nucleotide sequence ID" value="NZ_CP012673.1"/>
</dbReference>
<dbReference type="InterPro" id="IPR029030">
    <property type="entry name" value="Caspase-like_dom_sf"/>
</dbReference>
<name>A0A2L0EP73_SORCE</name>